<organism evidence="1">
    <name type="scientific">Rhizophora mucronata</name>
    <name type="common">Asiatic mangrove</name>
    <dbReference type="NCBI Taxonomy" id="61149"/>
    <lineage>
        <taxon>Eukaryota</taxon>
        <taxon>Viridiplantae</taxon>
        <taxon>Streptophyta</taxon>
        <taxon>Embryophyta</taxon>
        <taxon>Tracheophyta</taxon>
        <taxon>Spermatophyta</taxon>
        <taxon>Magnoliopsida</taxon>
        <taxon>eudicotyledons</taxon>
        <taxon>Gunneridae</taxon>
        <taxon>Pentapetalae</taxon>
        <taxon>rosids</taxon>
        <taxon>fabids</taxon>
        <taxon>Malpighiales</taxon>
        <taxon>Rhizophoraceae</taxon>
        <taxon>Rhizophora</taxon>
    </lineage>
</organism>
<reference evidence="1" key="1">
    <citation type="submission" date="2018-02" db="EMBL/GenBank/DDBJ databases">
        <title>Rhizophora mucronata_Transcriptome.</title>
        <authorList>
            <person name="Meera S.P."/>
            <person name="Sreeshan A."/>
            <person name="Augustine A."/>
        </authorList>
    </citation>
    <scope>NUCLEOTIDE SEQUENCE</scope>
    <source>
        <tissue evidence="1">Leaf</tissue>
    </source>
</reference>
<protein>
    <submittedName>
        <fullName evidence="1">Mannose-6-phosphate isomerase</fullName>
    </submittedName>
</protein>
<dbReference type="GO" id="GO:0016853">
    <property type="term" value="F:isomerase activity"/>
    <property type="evidence" value="ECO:0007669"/>
    <property type="project" value="UniProtKB-KW"/>
</dbReference>
<proteinExistence type="predicted"/>
<accession>A0A2P2JTR1</accession>
<evidence type="ECO:0000313" key="1">
    <source>
        <dbReference type="EMBL" id="MBW96842.1"/>
    </source>
</evidence>
<keyword evidence="1" id="KW-0413">Isomerase</keyword>
<dbReference type="EMBL" id="GGEC01016359">
    <property type="protein sequence ID" value="MBW96842.1"/>
    <property type="molecule type" value="Transcribed_RNA"/>
</dbReference>
<dbReference type="AlphaFoldDB" id="A0A2P2JTR1"/>
<name>A0A2P2JTR1_RHIMU</name>
<sequence>MVTISLLADMSWVKTDLRTDFTLSFSSCSFMFNNWFASAVPTSSTISGTLLSTPLSSLGEIKPQRASKFVIAKAISGL</sequence>